<feature type="site" description="Interaction with substrate tRNA" evidence="10">
    <location>
        <position position="144"/>
    </location>
</feature>
<accession>A0A1G9PSM7</accession>
<dbReference type="GO" id="GO:0005524">
    <property type="term" value="F:ATP binding"/>
    <property type="evidence" value="ECO:0007669"/>
    <property type="project" value="UniProtKB-UniRule"/>
</dbReference>
<feature type="site" description="Interaction with substrate tRNA" evidence="10">
    <location>
        <position position="122"/>
    </location>
</feature>
<dbReference type="EMBL" id="FNGI01000010">
    <property type="protein sequence ID" value="SDM01227.1"/>
    <property type="molecule type" value="Genomic_DNA"/>
</dbReference>
<dbReference type="FunFam" id="1.10.20.140:FF:000001">
    <property type="entry name" value="tRNA dimethylallyltransferase"/>
    <property type="match status" value="1"/>
</dbReference>
<keyword evidence="8 10" id="KW-0460">Magnesium</keyword>
<comment type="subunit">
    <text evidence="10">Monomer.</text>
</comment>
<dbReference type="GO" id="GO:0052381">
    <property type="term" value="F:tRNA dimethylallyltransferase activity"/>
    <property type="evidence" value="ECO:0007669"/>
    <property type="project" value="UniProtKB-UniRule"/>
</dbReference>
<dbReference type="Gene3D" id="3.40.50.300">
    <property type="entry name" value="P-loop containing nucleotide triphosphate hydrolases"/>
    <property type="match status" value="1"/>
</dbReference>
<evidence type="ECO:0000256" key="4">
    <source>
        <dbReference type="ARBA" id="ARBA00022679"/>
    </source>
</evidence>
<dbReference type="Pfam" id="PF01715">
    <property type="entry name" value="IPPT"/>
    <property type="match status" value="1"/>
</dbReference>
<evidence type="ECO:0000256" key="5">
    <source>
        <dbReference type="ARBA" id="ARBA00022694"/>
    </source>
</evidence>
<dbReference type="NCBIfam" id="TIGR00174">
    <property type="entry name" value="miaA"/>
    <property type="match status" value="1"/>
</dbReference>
<evidence type="ECO:0000256" key="1">
    <source>
        <dbReference type="ARBA" id="ARBA00001946"/>
    </source>
</evidence>
<dbReference type="InterPro" id="IPR027417">
    <property type="entry name" value="P-loop_NTPase"/>
</dbReference>
<evidence type="ECO:0000256" key="3">
    <source>
        <dbReference type="ARBA" id="ARBA00005842"/>
    </source>
</evidence>
<dbReference type="InterPro" id="IPR039657">
    <property type="entry name" value="Dimethylallyltransferase"/>
</dbReference>
<feature type="region of interest" description="Interaction with substrate tRNA" evidence="10">
    <location>
        <begin position="180"/>
        <end position="184"/>
    </location>
</feature>
<evidence type="ECO:0000313" key="15">
    <source>
        <dbReference type="Proteomes" id="UP000198654"/>
    </source>
</evidence>
<evidence type="ECO:0000256" key="10">
    <source>
        <dbReference type="HAMAP-Rule" id="MF_00185"/>
    </source>
</evidence>
<evidence type="ECO:0000256" key="7">
    <source>
        <dbReference type="ARBA" id="ARBA00022840"/>
    </source>
</evidence>
<evidence type="ECO:0000256" key="6">
    <source>
        <dbReference type="ARBA" id="ARBA00022741"/>
    </source>
</evidence>
<evidence type="ECO:0000256" key="12">
    <source>
        <dbReference type="RuleBase" id="RU003784"/>
    </source>
</evidence>
<dbReference type="SUPFAM" id="SSF52540">
    <property type="entry name" value="P-loop containing nucleoside triphosphate hydrolases"/>
    <property type="match status" value="1"/>
</dbReference>
<dbReference type="InterPro" id="IPR018022">
    <property type="entry name" value="IPT"/>
</dbReference>
<organism evidence="14 15">
    <name type="scientific">Modicisalibacter muralis</name>
    <dbReference type="NCBI Taxonomy" id="119000"/>
    <lineage>
        <taxon>Bacteria</taxon>
        <taxon>Pseudomonadati</taxon>
        <taxon>Pseudomonadota</taxon>
        <taxon>Gammaproteobacteria</taxon>
        <taxon>Oceanospirillales</taxon>
        <taxon>Halomonadaceae</taxon>
        <taxon>Modicisalibacter</taxon>
    </lineage>
</organism>
<reference evidence="14 15" key="1">
    <citation type="submission" date="2016-10" db="EMBL/GenBank/DDBJ databases">
        <authorList>
            <person name="de Groot N.N."/>
        </authorList>
    </citation>
    <scope>NUCLEOTIDE SEQUENCE [LARGE SCALE GENOMIC DNA]</scope>
    <source>
        <strain evidence="14 15">DSM 14789</strain>
    </source>
</reference>
<keyword evidence="15" id="KW-1185">Reference proteome</keyword>
<feature type="binding site" evidence="10">
    <location>
        <begin position="31"/>
        <end position="38"/>
    </location>
    <ligand>
        <name>ATP</name>
        <dbReference type="ChEBI" id="CHEBI:30616"/>
    </ligand>
</feature>
<feature type="binding site" evidence="10">
    <location>
        <begin position="33"/>
        <end position="38"/>
    </location>
    <ligand>
        <name>substrate</name>
    </ligand>
</feature>
<comment type="cofactor">
    <cofactor evidence="1 10">
        <name>Mg(2+)</name>
        <dbReference type="ChEBI" id="CHEBI:18420"/>
    </cofactor>
</comment>
<proteinExistence type="inferred from homology"/>
<dbReference type="HAMAP" id="MF_00185">
    <property type="entry name" value="IPP_trans"/>
    <property type="match status" value="1"/>
</dbReference>
<feature type="region of interest" description="Interaction with substrate tRNA" evidence="10">
    <location>
        <begin position="56"/>
        <end position="59"/>
    </location>
</feature>
<comment type="function">
    <text evidence="2 10 12">Catalyzes the transfer of a dimethylallyl group onto the adenine at position 37 in tRNAs that read codons beginning with uridine, leading to the formation of N6-(dimethylallyl)adenosine (i(6)A).</text>
</comment>
<dbReference type="EC" id="2.5.1.75" evidence="10"/>
<dbReference type="STRING" id="119000.SAMN05661010_03097"/>
<dbReference type="Gene3D" id="1.10.20.140">
    <property type="match status" value="1"/>
</dbReference>
<evidence type="ECO:0000256" key="2">
    <source>
        <dbReference type="ARBA" id="ARBA00003213"/>
    </source>
</evidence>
<dbReference type="AlphaFoldDB" id="A0A1G9PSM7"/>
<comment type="similarity">
    <text evidence="3 10 13">Belongs to the IPP transferase family.</text>
</comment>
<keyword evidence="6 10" id="KW-0547">Nucleotide-binding</keyword>
<comment type="catalytic activity">
    <reaction evidence="9 10 11">
        <text>adenosine(37) in tRNA + dimethylallyl diphosphate = N(6)-dimethylallyladenosine(37) in tRNA + diphosphate</text>
        <dbReference type="Rhea" id="RHEA:26482"/>
        <dbReference type="Rhea" id="RHEA-COMP:10162"/>
        <dbReference type="Rhea" id="RHEA-COMP:10375"/>
        <dbReference type="ChEBI" id="CHEBI:33019"/>
        <dbReference type="ChEBI" id="CHEBI:57623"/>
        <dbReference type="ChEBI" id="CHEBI:74411"/>
        <dbReference type="ChEBI" id="CHEBI:74415"/>
        <dbReference type="EC" id="2.5.1.75"/>
    </reaction>
</comment>
<evidence type="ECO:0000256" key="9">
    <source>
        <dbReference type="ARBA" id="ARBA00049563"/>
    </source>
</evidence>
<keyword evidence="4 10" id="KW-0808">Transferase</keyword>
<evidence type="ECO:0000256" key="8">
    <source>
        <dbReference type="ARBA" id="ARBA00022842"/>
    </source>
</evidence>
<evidence type="ECO:0000256" key="11">
    <source>
        <dbReference type="RuleBase" id="RU003783"/>
    </source>
</evidence>
<evidence type="ECO:0000313" key="14">
    <source>
        <dbReference type="EMBL" id="SDM01227.1"/>
    </source>
</evidence>
<dbReference type="PANTHER" id="PTHR11088">
    <property type="entry name" value="TRNA DIMETHYLALLYLTRANSFERASE"/>
    <property type="match status" value="1"/>
</dbReference>
<keyword evidence="7 10" id="KW-0067">ATP-binding</keyword>
<sequence>MIINRTNRESPASADSHANADTRPLAILLMGPTAAGKTDLAIALHEQLGAELISVDSALVYRGMDIGTAKPSAEELARAPHRLIDIRDPAEPYSAAQFRDDARAAMCEITANGGVPLLVGGTMMYYQRLLAGVANLPAADVALRGELEAWAAKAGLEALHDELARVDPESAARIHRNDPQRLIRALEVQRLSGRPMSVLWREQRQENFPWRTLSIGVAPAERSVLHERIARRFTQMLEQGFVEEVAGLKARGDLHLGLPSMKSVGYRQVWEYLDGGGDIDDLRHKGIVATRQLAKRQLTWLRSWPALHWVDSENGNPLQKVLKIVRQCGT</sequence>
<protein>
    <recommendedName>
        <fullName evidence="10">tRNA dimethylallyltransferase</fullName>
        <ecNumber evidence="10">2.5.1.75</ecNumber>
    </recommendedName>
    <alternativeName>
        <fullName evidence="10">Dimethylallyl diphosphate:tRNA dimethylallyltransferase</fullName>
        <shortName evidence="10">DMAPP:tRNA dimethylallyltransferase</shortName>
        <shortName evidence="10">DMATase</shortName>
    </alternativeName>
    <alternativeName>
        <fullName evidence="10">Isopentenyl-diphosphate:tRNA isopentenyltransferase</fullName>
        <shortName evidence="10">IPP transferase</shortName>
        <shortName evidence="10">IPPT</shortName>
        <shortName evidence="10">IPTase</shortName>
    </alternativeName>
</protein>
<gene>
    <name evidence="10" type="primary">miaA</name>
    <name evidence="14" type="ORF">SAMN05661010_03097</name>
</gene>
<keyword evidence="5 10" id="KW-0819">tRNA processing</keyword>
<comment type="caution">
    <text evidence="10">Lacks conserved residue(s) required for the propagation of feature annotation.</text>
</comment>
<evidence type="ECO:0000256" key="13">
    <source>
        <dbReference type="RuleBase" id="RU003785"/>
    </source>
</evidence>
<name>A0A1G9PSM7_9GAMM</name>
<dbReference type="GO" id="GO:0006400">
    <property type="term" value="P:tRNA modification"/>
    <property type="evidence" value="ECO:0007669"/>
    <property type="project" value="TreeGrafter"/>
</dbReference>
<dbReference type="Proteomes" id="UP000198654">
    <property type="component" value="Unassembled WGS sequence"/>
</dbReference>
<dbReference type="PANTHER" id="PTHR11088:SF60">
    <property type="entry name" value="TRNA DIMETHYLALLYLTRANSFERASE"/>
    <property type="match status" value="1"/>
</dbReference>